<dbReference type="Proteomes" id="UP000315750">
    <property type="component" value="Chromosome"/>
</dbReference>
<keyword evidence="2" id="KW-1185">Reference proteome</keyword>
<organism evidence="1 2">
    <name type="scientific">Aeoliella mucimassa</name>
    <dbReference type="NCBI Taxonomy" id="2527972"/>
    <lineage>
        <taxon>Bacteria</taxon>
        <taxon>Pseudomonadati</taxon>
        <taxon>Planctomycetota</taxon>
        <taxon>Planctomycetia</taxon>
        <taxon>Pirellulales</taxon>
        <taxon>Lacipirellulaceae</taxon>
        <taxon>Aeoliella</taxon>
    </lineage>
</organism>
<proteinExistence type="predicted"/>
<sequence>MKKRMTTPDGKIFEYEAGDDDSYRNAEARQSEYEAAARAALSERVGREVTDREWLNQRLEASDDRNYMEAVEDDSWQPVLRDREPSQLERLLASTEAEAERKRDPYKNMTQEEAIAYDLKNMIDRESKQELAQQHKANHLKSVAPKLEVLDKLISNESWNPESDERFRVLLSKARRQVAEPDHCPAEAQRLLQQVDTVLEARQTNRQASLLQQREALEAALEANSEQLDTLADPESAE</sequence>
<gene>
    <name evidence="1" type="ORF">Pan181_21230</name>
</gene>
<dbReference type="AlphaFoldDB" id="A0A518AMK1"/>
<accession>A0A518AMK1</accession>
<evidence type="ECO:0000313" key="1">
    <source>
        <dbReference type="EMBL" id="QDU55921.1"/>
    </source>
</evidence>
<dbReference type="EMBL" id="CP036278">
    <property type="protein sequence ID" value="QDU55921.1"/>
    <property type="molecule type" value="Genomic_DNA"/>
</dbReference>
<reference evidence="1 2" key="1">
    <citation type="submission" date="2019-02" db="EMBL/GenBank/DDBJ databases">
        <title>Deep-cultivation of Planctomycetes and their phenomic and genomic characterization uncovers novel biology.</title>
        <authorList>
            <person name="Wiegand S."/>
            <person name="Jogler M."/>
            <person name="Boedeker C."/>
            <person name="Pinto D."/>
            <person name="Vollmers J."/>
            <person name="Rivas-Marin E."/>
            <person name="Kohn T."/>
            <person name="Peeters S.H."/>
            <person name="Heuer A."/>
            <person name="Rast P."/>
            <person name="Oberbeckmann S."/>
            <person name="Bunk B."/>
            <person name="Jeske O."/>
            <person name="Meyerdierks A."/>
            <person name="Storesund J.E."/>
            <person name="Kallscheuer N."/>
            <person name="Luecker S."/>
            <person name="Lage O.M."/>
            <person name="Pohl T."/>
            <person name="Merkel B.J."/>
            <person name="Hornburger P."/>
            <person name="Mueller R.-W."/>
            <person name="Bruemmer F."/>
            <person name="Labrenz M."/>
            <person name="Spormann A.M."/>
            <person name="Op den Camp H."/>
            <person name="Overmann J."/>
            <person name="Amann R."/>
            <person name="Jetten M.S.M."/>
            <person name="Mascher T."/>
            <person name="Medema M.H."/>
            <person name="Devos D.P."/>
            <person name="Kaster A.-K."/>
            <person name="Ovreas L."/>
            <person name="Rohde M."/>
            <person name="Galperin M.Y."/>
            <person name="Jogler C."/>
        </authorList>
    </citation>
    <scope>NUCLEOTIDE SEQUENCE [LARGE SCALE GENOMIC DNA]</scope>
    <source>
        <strain evidence="1 2">Pan181</strain>
    </source>
</reference>
<evidence type="ECO:0000313" key="2">
    <source>
        <dbReference type="Proteomes" id="UP000315750"/>
    </source>
</evidence>
<protein>
    <submittedName>
        <fullName evidence="1">Uncharacterized protein</fullName>
    </submittedName>
</protein>
<name>A0A518AMK1_9BACT</name>
<dbReference type="KEGG" id="amuc:Pan181_21230"/>